<dbReference type="Gene3D" id="3.40.50.150">
    <property type="entry name" value="Vaccinia Virus protein VP39"/>
    <property type="match status" value="1"/>
</dbReference>
<evidence type="ECO:0000313" key="2">
    <source>
        <dbReference type="Proteomes" id="UP000636888"/>
    </source>
</evidence>
<organism evidence="1 2">
    <name type="scientific">Geomesophilobacter sediminis</name>
    <dbReference type="NCBI Taxonomy" id="2798584"/>
    <lineage>
        <taxon>Bacteria</taxon>
        <taxon>Pseudomonadati</taxon>
        <taxon>Thermodesulfobacteriota</taxon>
        <taxon>Desulfuromonadia</taxon>
        <taxon>Geobacterales</taxon>
        <taxon>Geobacteraceae</taxon>
        <taxon>Geomesophilobacter</taxon>
    </lineage>
</organism>
<dbReference type="InterPro" id="IPR029063">
    <property type="entry name" value="SAM-dependent_MTases_sf"/>
</dbReference>
<dbReference type="SUPFAM" id="SSF53335">
    <property type="entry name" value="S-adenosyl-L-methionine-dependent methyltransferases"/>
    <property type="match status" value="1"/>
</dbReference>
<keyword evidence="2" id="KW-1185">Reference proteome</keyword>
<accession>A0A8J7M1Z8</accession>
<proteinExistence type="predicted"/>
<comment type="caution">
    <text evidence="1">The sequence shown here is derived from an EMBL/GenBank/DDBJ whole genome shotgun (WGS) entry which is preliminary data.</text>
</comment>
<evidence type="ECO:0000313" key="1">
    <source>
        <dbReference type="EMBL" id="MBJ6727029.1"/>
    </source>
</evidence>
<dbReference type="RefSeq" id="WP_199385946.1">
    <property type="nucleotide sequence ID" value="NZ_JAEMHM010000019.1"/>
</dbReference>
<keyword evidence="1" id="KW-0489">Methyltransferase</keyword>
<gene>
    <name evidence="1" type="ORF">JFN93_20145</name>
</gene>
<protein>
    <submittedName>
        <fullName evidence="1">Class I SAM-dependent methyltransferase</fullName>
    </submittedName>
</protein>
<dbReference type="GO" id="GO:0008168">
    <property type="term" value="F:methyltransferase activity"/>
    <property type="evidence" value="ECO:0007669"/>
    <property type="project" value="UniProtKB-KW"/>
</dbReference>
<reference evidence="1" key="1">
    <citation type="submission" date="2020-12" db="EMBL/GenBank/DDBJ databases">
        <title>Geomonas sp. Red875, isolated from river sediment.</title>
        <authorList>
            <person name="Xu Z."/>
            <person name="Zhang Z."/>
            <person name="Masuda Y."/>
            <person name="Itoh H."/>
            <person name="Senoo K."/>
        </authorList>
    </citation>
    <scope>NUCLEOTIDE SEQUENCE</scope>
    <source>
        <strain evidence="1">Red875</strain>
    </source>
</reference>
<keyword evidence="1" id="KW-0808">Transferase</keyword>
<dbReference type="GO" id="GO:0032259">
    <property type="term" value="P:methylation"/>
    <property type="evidence" value="ECO:0007669"/>
    <property type="project" value="UniProtKB-KW"/>
</dbReference>
<dbReference type="EMBL" id="JAEMHM010000019">
    <property type="protein sequence ID" value="MBJ6727029.1"/>
    <property type="molecule type" value="Genomic_DNA"/>
</dbReference>
<name>A0A8J7M1Z8_9BACT</name>
<dbReference type="AlphaFoldDB" id="A0A8J7M1Z8"/>
<dbReference type="Proteomes" id="UP000636888">
    <property type="component" value="Unassembled WGS sequence"/>
</dbReference>
<sequence length="265" mass="30258">MMSCPLCQSPLSPFAKALVLKKYQVNYYRCDGCGFVQTEPPYWLPEAYSEAINRNDIGLVGRNLRLAKATRAIISSFFDGNGKFVDYGGGYGLFVRLMRDAGFDFYRHDKYCANLFAPDFEADPTSGQQYELLCAFEVFEHLADPLEEIDRMLSHSDNILFTTEILPPGPPQPDQWWYYIPDYGQHISFYTMDALSKIAQRFGLHLCSDGRSLHLFSRRRISPLLFKAVSRQLVAAVVNLILRRTSRLADDFQEIAKAGPTRLHD</sequence>
<dbReference type="Pfam" id="PF13489">
    <property type="entry name" value="Methyltransf_23"/>
    <property type="match status" value="1"/>
</dbReference>